<evidence type="ECO:0000313" key="22">
    <source>
        <dbReference type="EMBL" id="ATU74558.1"/>
    </source>
</evidence>
<evidence type="ECO:0000256" key="6">
    <source>
        <dbReference type="ARBA" id="ARBA00022660"/>
    </source>
</evidence>
<comment type="subunit">
    <text evidence="3">Component of the cytochrome c oxidase (complex IV, CIV), a multisubunit enzyme composed of a catalytic core of 3 subunits and several supernumerary subunits. The complex exists as a monomer or a dimer and forms supercomplexes (SCs) in the inner mitochondrial membrane with ubiquinol-cytochrome c oxidoreductase (cytochrome b-c1 complex, complex III, CIII).</text>
</comment>
<keyword evidence="14 18" id="KW-0186">Copper</keyword>
<evidence type="ECO:0000259" key="21">
    <source>
        <dbReference type="PROSITE" id="PS50999"/>
    </source>
</evidence>
<feature type="transmembrane region" description="Helical" evidence="19">
    <location>
        <begin position="26"/>
        <end position="45"/>
    </location>
</feature>
<comment type="subcellular location">
    <subcellularLocation>
        <location evidence="1 18">Mitochondrion inner membrane</location>
        <topology evidence="1 18">Multi-pass membrane protein</topology>
    </subcellularLocation>
</comment>
<keyword evidence="11" id="KW-1278">Translocase</keyword>
<comment type="function">
    <text evidence="18">Component of the cytochrome c oxidase, the last enzyme in the mitochondrial electron transport chain which drives oxidative phosphorylation. The respiratory chain contains 3 multisubunit complexes succinate dehydrogenase (complex II, CII), ubiquinol-cytochrome c oxidoreductase (cytochrome b-c1 complex, complex III, CIII) and cytochrome c oxidase (complex IV, CIV), that cooperate to transfer electrons derived from NADH and succinate to molecular oxygen, creating an electrochemical gradient over the inner membrane that drives transmembrane transport and the ATP synthase. Cytochrome c oxidase is the component of the respiratory chain that catalyzes the reduction of oxygen to water. Electrons originating from reduced cytochrome c in the intermembrane space (IMS) are transferred via the dinuclear copper A center (CU(A)) of subunit 2 and heme A of subunit 1 to the active site in subunit 1, a binuclear center (BNC) formed by heme A3 and copper B (CU(B)). The BNC reduces molecular oxygen to 2 water molecules using 4 electrons from cytochrome c in the IMS and 4 protons from the mitochondrial matrix.</text>
</comment>
<evidence type="ECO:0000313" key="23">
    <source>
        <dbReference type="EMBL" id="ATU74571.1"/>
    </source>
</evidence>
<comment type="similarity">
    <text evidence="2 18">Belongs to the cytochrome c oxidase subunit 2 family.</text>
</comment>
<gene>
    <name evidence="23" type="primary">cox2</name>
</gene>
<accession>A0A3Q8BYC1</accession>
<comment type="catalytic activity">
    <reaction evidence="17">
        <text>4 Fe(II)-[cytochrome c] + O2 + 8 H(+)(in) = 4 Fe(III)-[cytochrome c] + 2 H2O + 4 H(+)(out)</text>
        <dbReference type="Rhea" id="RHEA:11436"/>
        <dbReference type="Rhea" id="RHEA-COMP:10350"/>
        <dbReference type="Rhea" id="RHEA-COMP:14399"/>
        <dbReference type="ChEBI" id="CHEBI:15377"/>
        <dbReference type="ChEBI" id="CHEBI:15378"/>
        <dbReference type="ChEBI" id="CHEBI:15379"/>
        <dbReference type="ChEBI" id="CHEBI:29033"/>
        <dbReference type="ChEBI" id="CHEBI:29034"/>
        <dbReference type="EC" id="7.1.1.9"/>
    </reaction>
    <physiologicalReaction direction="left-to-right" evidence="17">
        <dbReference type="Rhea" id="RHEA:11437"/>
    </physiologicalReaction>
</comment>
<dbReference type="PROSITE" id="PS50999">
    <property type="entry name" value="COX2_TM"/>
    <property type="match status" value="1"/>
</dbReference>
<dbReference type="PANTHER" id="PTHR22888">
    <property type="entry name" value="CYTOCHROME C OXIDASE, SUBUNIT II"/>
    <property type="match status" value="1"/>
</dbReference>
<dbReference type="InterPro" id="IPR011759">
    <property type="entry name" value="Cyt_c_oxidase_su2_TM_dom"/>
</dbReference>
<evidence type="ECO:0000256" key="8">
    <source>
        <dbReference type="ARBA" id="ARBA00022723"/>
    </source>
</evidence>
<dbReference type="SUPFAM" id="SSF81464">
    <property type="entry name" value="Cytochrome c oxidase subunit II-like, transmembrane region"/>
    <property type="match status" value="1"/>
</dbReference>
<dbReference type="AlphaFoldDB" id="A0A3Q8BYC1"/>
<protein>
    <recommendedName>
        <fullName evidence="4 18">Cytochrome c oxidase subunit 2</fullName>
    </recommendedName>
</protein>
<dbReference type="InterPro" id="IPR002429">
    <property type="entry name" value="CcO_II-like_C"/>
</dbReference>
<dbReference type="SUPFAM" id="SSF49503">
    <property type="entry name" value="Cupredoxins"/>
    <property type="match status" value="1"/>
</dbReference>
<evidence type="ECO:0000256" key="15">
    <source>
        <dbReference type="ARBA" id="ARBA00023128"/>
    </source>
</evidence>
<dbReference type="InterPro" id="IPR001505">
    <property type="entry name" value="Copper_CuA"/>
</dbReference>
<evidence type="ECO:0000256" key="9">
    <source>
        <dbReference type="ARBA" id="ARBA00022792"/>
    </source>
</evidence>
<keyword evidence="13 19" id="KW-1133">Transmembrane helix</keyword>
<dbReference type="InterPro" id="IPR036257">
    <property type="entry name" value="Cyt_c_oxidase_su2_TM_sf"/>
</dbReference>
<keyword evidence="16 18" id="KW-0472">Membrane</keyword>
<evidence type="ECO:0000259" key="20">
    <source>
        <dbReference type="PROSITE" id="PS50857"/>
    </source>
</evidence>
<dbReference type="Gene3D" id="1.10.287.90">
    <property type="match status" value="1"/>
</dbReference>
<dbReference type="Gene3D" id="2.60.40.420">
    <property type="entry name" value="Cupredoxins - blue copper proteins"/>
    <property type="match status" value="1"/>
</dbReference>
<dbReference type="Pfam" id="PF00116">
    <property type="entry name" value="COX2"/>
    <property type="match status" value="1"/>
</dbReference>
<evidence type="ECO:0000256" key="17">
    <source>
        <dbReference type="ARBA" id="ARBA00049512"/>
    </source>
</evidence>
<evidence type="ECO:0000256" key="19">
    <source>
        <dbReference type="SAM" id="Phobius"/>
    </source>
</evidence>
<dbReference type="GO" id="GO:0005507">
    <property type="term" value="F:copper ion binding"/>
    <property type="evidence" value="ECO:0007669"/>
    <property type="project" value="InterPro"/>
</dbReference>
<evidence type="ECO:0000256" key="16">
    <source>
        <dbReference type="ARBA" id="ARBA00023136"/>
    </source>
</evidence>
<keyword evidence="7 18" id="KW-0812">Transmembrane</keyword>
<keyword evidence="9 18" id="KW-0999">Mitochondrion inner membrane</keyword>
<dbReference type="PANTHER" id="PTHR22888:SF9">
    <property type="entry name" value="CYTOCHROME C OXIDASE SUBUNIT 2"/>
    <property type="match status" value="1"/>
</dbReference>
<dbReference type="EMBL" id="KY656892">
    <property type="protein sequence ID" value="ATU74571.1"/>
    <property type="molecule type" value="Genomic_DNA"/>
</dbReference>
<evidence type="ECO:0000256" key="2">
    <source>
        <dbReference type="ARBA" id="ARBA00007866"/>
    </source>
</evidence>
<feature type="domain" description="Cytochrome oxidase subunit II transmembrane region profile" evidence="21">
    <location>
        <begin position="1"/>
        <end position="90"/>
    </location>
</feature>
<name>A0A3Q8BYC1_LIPBO</name>
<dbReference type="PROSITE" id="PS00078">
    <property type="entry name" value="COX2"/>
    <property type="match status" value="1"/>
</dbReference>
<evidence type="ECO:0000256" key="14">
    <source>
        <dbReference type="ARBA" id="ARBA00023008"/>
    </source>
</evidence>
<comment type="cofactor">
    <cofactor evidence="18">
        <name>Cu cation</name>
        <dbReference type="ChEBI" id="CHEBI:23378"/>
    </cofactor>
    <text evidence="18">Binds a copper A center.</text>
</comment>
<keyword evidence="5 18" id="KW-0813">Transport</keyword>
<dbReference type="PROSITE" id="PS50857">
    <property type="entry name" value="COX2_CUA"/>
    <property type="match status" value="1"/>
</dbReference>
<keyword evidence="10" id="KW-0460">Magnesium</keyword>
<evidence type="ECO:0000256" key="13">
    <source>
        <dbReference type="ARBA" id="ARBA00022989"/>
    </source>
</evidence>
<evidence type="ECO:0000256" key="4">
    <source>
        <dbReference type="ARBA" id="ARBA00015946"/>
    </source>
</evidence>
<feature type="domain" description="Cytochrome oxidase subunit II copper A binding" evidence="20">
    <location>
        <begin position="91"/>
        <end position="219"/>
    </location>
</feature>
<organism evidence="23">
    <name type="scientific">Liposcelis bostrychophila</name>
    <name type="common">Booklouse</name>
    <dbReference type="NCBI Taxonomy" id="185214"/>
    <lineage>
        <taxon>Eukaryota</taxon>
        <taxon>Metazoa</taxon>
        <taxon>Ecdysozoa</taxon>
        <taxon>Arthropoda</taxon>
        <taxon>Hexapoda</taxon>
        <taxon>Insecta</taxon>
        <taxon>Pterygota</taxon>
        <taxon>Neoptera</taxon>
        <taxon>Paraneoptera</taxon>
        <taxon>Psocodea</taxon>
        <taxon>Troctomorpha</taxon>
        <taxon>Liposcelidetae</taxon>
        <taxon>Liposcelididae</taxon>
        <taxon>Liposcelis</taxon>
    </lineage>
</organism>
<evidence type="ECO:0000256" key="12">
    <source>
        <dbReference type="ARBA" id="ARBA00022982"/>
    </source>
</evidence>
<dbReference type="InterPro" id="IPR008972">
    <property type="entry name" value="Cupredoxin"/>
</dbReference>
<evidence type="ECO:0000256" key="7">
    <source>
        <dbReference type="ARBA" id="ARBA00022692"/>
    </source>
</evidence>
<keyword evidence="6 18" id="KW-0679">Respiratory chain</keyword>
<keyword evidence="8 18" id="KW-0479">Metal-binding</keyword>
<evidence type="ECO:0000256" key="3">
    <source>
        <dbReference type="ARBA" id="ARBA00011164"/>
    </source>
</evidence>
<reference evidence="23" key="1">
    <citation type="submission" date="2017-02" db="EMBL/GenBank/DDBJ databases">
        <title>Mitochondrial genome organization varies among different groups of the booklouse, Liposcelis bostrychophila.</title>
        <authorList>
            <person name="Feng S.Q."/>
            <person name="Yang Q.Q."/>
            <person name="Li Z.H."/>
        </authorList>
    </citation>
    <scope>NUCLEOTIDE SEQUENCE</scope>
    <source>
        <strain evidence="22">BJ</strain>
        <strain evidence="23">XSG</strain>
    </source>
</reference>
<evidence type="ECO:0000256" key="5">
    <source>
        <dbReference type="ARBA" id="ARBA00022448"/>
    </source>
</evidence>
<evidence type="ECO:0000256" key="18">
    <source>
        <dbReference type="RuleBase" id="RU000457"/>
    </source>
</evidence>
<sequence length="220" mass="25466">MEWLSFMLLESGGPVMEQMSEFHDHAMMVLFLIVSFLTVVFWVTLTNKNLNLNILTSEFLEMMWTSLPVFILLFLAVPSIQVLFMMEEVISPLMTIKIMGNQWFWTYEYSDLVNVKFDSVINKSKIFRLLEVDKTLMLPISTQVRLLLSSNDVIHSWTLPSFGLKIDANPGRLNMGSLYSYRAGYYYGQCSEICGVDHSFMPIKVGFSSLGWFKNLIKQY</sequence>
<dbReference type="GO" id="GO:0004129">
    <property type="term" value="F:cytochrome-c oxidase activity"/>
    <property type="evidence" value="ECO:0007669"/>
    <property type="project" value="UniProtKB-EC"/>
</dbReference>
<dbReference type="Pfam" id="PF02790">
    <property type="entry name" value="COX2_TM"/>
    <property type="match status" value="1"/>
</dbReference>
<dbReference type="GO" id="GO:0005743">
    <property type="term" value="C:mitochondrial inner membrane"/>
    <property type="evidence" value="ECO:0007669"/>
    <property type="project" value="UniProtKB-SubCell"/>
</dbReference>
<evidence type="ECO:0000256" key="11">
    <source>
        <dbReference type="ARBA" id="ARBA00022967"/>
    </source>
</evidence>
<evidence type="ECO:0000256" key="10">
    <source>
        <dbReference type="ARBA" id="ARBA00022842"/>
    </source>
</evidence>
<geneLocation type="mitochondrion" evidence="23"/>
<keyword evidence="12 18" id="KW-0249">Electron transport</keyword>
<feature type="transmembrane region" description="Helical" evidence="19">
    <location>
        <begin position="65"/>
        <end position="84"/>
    </location>
</feature>
<dbReference type="EMBL" id="KY656890">
    <property type="protein sequence ID" value="ATU74558.1"/>
    <property type="molecule type" value="Genomic_DNA"/>
</dbReference>
<dbReference type="GO" id="GO:0042773">
    <property type="term" value="P:ATP synthesis coupled electron transport"/>
    <property type="evidence" value="ECO:0007669"/>
    <property type="project" value="TreeGrafter"/>
</dbReference>
<keyword evidence="15 18" id="KW-0496">Mitochondrion</keyword>
<evidence type="ECO:0000256" key="1">
    <source>
        <dbReference type="ARBA" id="ARBA00004448"/>
    </source>
</evidence>
<dbReference type="InterPro" id="IPR045187">
    <property type="entry name" value="CcO_II"/>
</dbReference>
<dbReference type="PRINTS" id="PR01166">
    <property type="entry name" value="CYCOXIDASEII"/>
</dbReference>
<proteinExistence type="inferred from homology"/>